<dbReference type="InterPro" id="IPR002557">
    <property type="entry name" value="Chitin-bd_dom"/>
</dbReference>
<dbReference type="SMART" id="SM00494">
    <property type="entry name" value="ChtBD2"/>
    <property type="match status" value="2"/>
</dbReference>
<accession>A0A6P4IGA2</accession>
<evidence type="ECO:0000313" key="4">
    <source>
        <dbReference type="RefSeq" id="XP_017022694.1"/>
    </source>
</evidence>
<organism evidence="3 4">
    <name type="scientific">Drosophila kikkawai</name>
    <name type="common">Fruit fly</name>
    <dbReference type="NCBI Taxonomy" id="30033"/>
    <lineage>
        <taxon>Eukaryota</taxon>
        <taxon>Metazoa</taxon>
        <taxon>Ecdysozoa</taxon>
        <taxon>Arthropoda</taxon>
        <taxon>Hexapoda</taxon>
        <taxon>Insecta</taxon>
        <taxon>Pterygota</taxon>
        <taxon>Neoptera</taxon>
        <taxon>Endopterygota</taxon>
        <taxon>Diptera</taxon>
        <taxon>Brachycera</taxon>
        <taxon>Muscomorpha</taxon>
        <taxon>Ephydroidea</taxon>
        <taxon>Drosophilidae</taxon>
        <taxon>Drosophila</taxon>
        <taxon>Sophophora</taxon>
    </lineage>
</organism>
<dbReference type="GO" id="GO:0005576">
    <property type="term" value="C:extracellular region"/>
    <property type="evidence" value="ECO:0007669"/>
    <property type="project" value="InterPro"/>
</dbReference>
<evidence type="ECO:0000256" key="1">
    <source>
        <dbReference type="SAM" id="SignalP"/>
    </source>
</evidence>
<sequence length="204" mass="22722">MWPPLQVFILLLLGVAVQASEQNPCLDVRTAGFVCLNCTTLGYCVKDATGSWETISMLGCQSEHSFYCSDEGTYGCTWQAQCRVPKRGPFTCQQGGVFPDPYDCRRYHECSDLQVDTPRQCTNGAGYSTLTESCVLPRDSEQCLSAQFNCSRSGQVGGWNADTRYFYVCVNETAANNLYPLMMKCREGFVFENNACVPPELRNV</sequence>
<protein>
    <recommendedName>
        <fullName evidence="2">Chitin-binding type-2 domain-containing protein</fullName>
    </recommendedName>
</protein>
<dbReference type="SUPFAM" id="SSF57625">
    <property type="entry name" value="Invertebrate chitin-binding proteins"/>
    <property type="match status" value="1"/>
</dbReference>
<dbReference type="GeneID" id="108074972"/>
<dbReference type="AlphaFoldDB" id="A0A6P4IGA2"/>
<dbReference type="Proteomes" id="UP001652661">
    <property type="component" value="Chromosome 3L"/>
</dbReference>
<proteinExistence type="predicted"/>
<dbReference type="InterPro" id="IPR036508">
    <property type="entry name" value="Chitin-bd_dom_sf"/>
</dbReference>
<gene>
    <name evidence="4" type="primary">LOC108074972</name>
</gene>
<feature type="chain" id="PRO_5027612329" description="Chitin-binding type-2 domain-containing protein" evidence="1">
    <location>
        <begin position="20"/>
        <end position="204"/>
    </location>
</feature>
<feature type="signal peptide" evidence="1">
    <location>
        <begin position="1"/>
        <end position="19"/>
    </location>
</feature>
<dbReference type="Pfam" id="PF01607">
    <property type="entry name" value="CBM_14"/>
    <property type="match status" value="1"/>
</dbReference>
<evidence type="ECO:0000313" key="3">
    <source>
        <dbReference type="Proteomes" id="UP001652661"/>
    </source>
</evidence>
<dbReference type="PROSITE" id="PS50940">
    <property type="entry name" value="CHIT_BIND_II"/>
    <property type="match status" value="1"/>
</dbReference>
<dbReference type="RefSeq" id="XP_017022694.1">
    <property type="nucleotide sequence ID" value="XM_017167205.3"/>
</dbReference>
<keyword evidence="1" id="KW-0732">Signal</keyword>
<dbReference type="OrthoDB" id="6597859at2759"/>
<feature type="domain" description="Chitin-binding type-2" evidence="2">
    <location>
        <begin position="89"/>
        <end position="145"/>
    </location>
</feature>
<name>A0A6P4IGA2_DROKI</name>
<dbReference type="Gene3D" id="2.170.140.10">
    <property type="entry name" value="Chitin binding domain"/>
    <property type="match status" value="1"/>
</dbReference>
<reference evidence="4" key="1">
    <citation type="submission" date="2025-08" db="UniProtKB">
        <authorList>
            <consortium name="RefSeq"/>
        </authorList>
    </citation>
    <scope>IDENTIFICATION</scope>
    <source>
        <strain evidence="4">14028-0561.14</strain>
        <tissue evidence="4">Whole fly</tissue>
    </source>
</reference>
<dbReference type="GO" id="GO:0008061">
    <property type="term" value="F:chitin binding"/>
    <property type="evidence" value="ECO:0007669"/>
    <property type="project" value="InterPro"/>
</dbReference>
<keyword evidence="3" id="KW-1185">Reference proteome</keyword>
<evidence type="ECO:0000259" key="2">
    <source>
        <dbReference type="PROSITE" id="PS50940"/>
    </source>
</evidence>